<dbReference type="RefSeq" id="WP_114124659.1">
    <property type="nucleotide sequence ID" value="NZ_QOUI01000001.1"/>
</dbReference>
<name>A0A367YYI8_9ACTN</name>
<gene>
    <name evidence="1" type="ORF">DT076_00225</name>
</gene>
<dbReference type="Proteomes" id="UP000252770">
    <property type="component" value="Unassembled WGS sequence"/>
</dbReference>
<reference evidence="1 2" key="1">
    <citation type="submission" date="2018-07" db="EMBL/GenBank/DDBJ databases">
        <title>Desertimonas flava gen. nov. sp. nov.</title>
        <authorList>
            <person name="Liu S."/>
        </authorList>
    </citation>
    <scope>NUCLEOTIDE SEQUENCE [LARGE SCALE GENOMIC DNA]</scope>
    <source>
        <strain evidence="1 2">16Sb5-5</strain>
    </source>
</reference>
<evidence type="ECO:0000313" key="2">
    <source>
        <dbReference type="Proteomes" id="UP000252770"/>
    </source>
</evidence>
<accession>A0A367YYI8</accession>
<evidence type="ECO:0000313" key="1">
    <source>
        <dbReference type="EMBL" id="RCK70956.1"/>
    </source>
</evidence>
<organism evidence="1 2">
    <name type="scientific">Desertihabitans brevis</name>
    <dbReference type="NCBI Taxonomy" id="2268447"/>
    <lineage>
        <taxon>Bacteria</taxon>
        <taxon>Bacillati</taxon>
        <taxon>Actinomycetota</taxon>
        <taxon>Actinomycetes</taxon>
        <taxon>Propionibacteriales</taxon>
        <taxon>Propionibacteriaceae</taxon>
        <taxon>Desertihabitans</taxon>
    </lineage>
</organism>
<dbReference type="EMBL" id="QOUI01000001">
    <property type="protein sequence ID" value="RCK70956.1"/>
    <property type="molecule type" value="Genomic_DNA"/>
</dbReference>
<dbReference type="AlphaFoldDB" id="A0A367YYI8"/>
<sequence>MDLTIVNAAVPSTAPCSPISDGRRPAFRGRAVVAAGSPAGRGLGVQYVGGGWSAVVADVRPSTDGARTGEPAGLVRDRMHAPLTATTTGFAATSLVDSRLRTPM</sequence>
<proteinExistence type="predicted"/>
<comment type="caution">
    <text evidence="1">The sequence shown here is derived from an EMBL/GenBank/DDBJ whole genome shotgun (WGS) entry which is preliminary data.</text>
</comment>
<protein>
    <submittedName>
        <fullName evidence="1">Uncharacterized protein</fullName>
    </submittedName>
</protein>
<keyword evidence="2" id="KW-1185">Reference proteome</keyword>